<reference evidence="7" key="1">
    <citation type="submission" date="2022-11" db="EMBL/GenBank/DDBJ databases">
        <title>Centuries of genome instability and evolution in soft-shell clam transmissible cancer (bioRxiv).</title>
        <authorList>
            <person name="Hart S.F.M."/>
            <person name="Yonemitsu M.A."/>
            <person name="Giersch R.M."/>
            <person name="Beal B.F."/>
            <person name="Arriagada G."/>
            <person name="Davis B.W."/>
            <person name="Ostrander E.A."/>
            <person name="Goff S.P."/>
            <person name="Metzger M.J."/>
        </authorList>
    </citation>
    <scope>NUCLEOTIDE SEQUENCE</scope>
    <source>
        <strain evidence="7">MELC-2E11</strain>
        <tissue evidence="7">Siphon/mantle</tissue>
    </source>
</reference>
<feature type="transmembrane region" description="Helical" evidence="6">
    <location>
        <begin position="107"/>
        <end position="128"/>
    </location>
</feature>
<name>A0ABY7ET95_MYAAR</name>
<protein>
    <submittedName>
        <fullName evidence="7">T170A-like protein</fullName>
    </submittedName>
</protein>
<feature type="transmembrane region" description="Helical" evidence="6">
    <location>
        <begin position="68"/>
        <end position="95"/>
    </location>
</feature>
<comment type="similarity">
    <text evidence="2">Belongs to the TMEM170 family.</text>
</comment>
<proteinExistence type="inferred from homology"/>
<evidence type="ECO:0000256" key="4">
    <source>
        <dbReference type="ARBA" id="ARBA00022989"/>
    </source>
</evidence>
<keyword evidence="4 6" id="KW-1133">Transmembrane helix</keyword>
<keyword evidence="8" id="KW-1185">Reference proteome</keyword>
<evidence type="ECO:0000313" key="7">
    <source>
        <dbReference type="EMBL" id="WAR13183.1"/>
    </source>
</evidence>
<dbReference type="EMBL" id="CP111019">
    <property type="protein sequence ID" value="WAR13183.1"/>
    <property type="molecule type" value="Genomic_DNA"/>
</dbReference>
<gene>
    <name evidence="7" type="ORF">MAR_027363</name>
</gene>
<sequence length="130" mass="14418">MAEVEFKADELDSIINVIGLKPSDPVKSFGGIWYQVFLWALFSSMFVHIIATVIAFCRLRKHKMGRWIPVAIFVVGVVSPVTLGVVSSAAIAFFYRASDVEMAPFYALLWGLGQTIIGIIFSFTRILATL</sequence>
<dbReference type="Pfam" id="PF10190">
    <property type="entry name" value="Tmemb_170"/>
    <property type="match status" value="1"/>
</dbReference>
<dbReference type="PANTHER" id="PTHR22779">
    <property type="entry name" value="SD17342P"/>
    <property type="match status" value="1"/>
</dbReference>
<dbReference type="InterPro" id="IPR019334">
    <property type="entry name" value="TMEM170A/B/YPR153W-like"/>
</dbReference>
<keyword evidence="5 6" id="KW-0472">Membrane</keyword>
<evidence type="ECO:0000256" key="1">
    <source>
        <dbReference type="ARBA" id="ARBA00004141"/>
    </source>
</evidence>
<accession>A0ABY7ET95</accession>
<evidence type="ECO:0000256" key="5">
    <source>
        <dbReference type="ARBA" id="ARBA00023136"/>
    </source>
</evidence>
<evidence type="ECO:0000256" key="2">
    <source>
        <dbReference type="ARBA" id="ARBA00006325"/>
    </source>
</evidence>
<dbReference type="Proteomes" id="UP001164746">
    <property type="component" value="Chromosome 8"/>
</dbReference>
<evidence type="ECO:0000256" key="3">
    <source>
        <dbReference type="ARBA" id="ARBA00022692"/>
    </source>
</evidence>
<keyword evidence="3 6" id="KW-0812">Transmembrane</keyword>
<evidence type="ECO:0000256" key="6">
    <source>
        <dbReference type="SAM" id="Phobius"/>
    </source>
</evidence>
<dbReference type="PANTHER" id="PTHR22779:SF6">
    <property type="entry name" value="SD17342P"/>
    <property type="match status" value="1"/>
</dbReference>
<comment type="subcellular location">
    <subcellularLocation>
        <location evidence="1">Membrane</location>
        <topology evidence="1">Multi-pass membrane protein</topology>
    </subcellularLocation>
</comment>
<feature type="transmembrane region" description="Helical" evidence="6">
    <location>
        <begin position="32"/>
        <end position="56"/>
    </location>
</feature>
<organism evidence="7 8">
    <name type="scientific">Mya arenaria</name>
    <name type="common">Soft-shell clam</name>
    <dbReference type="NCBI Taxonomy" id="6604"/>
    <lineage>
        <taxon>Eukaryota</taxon>
        <taxon>Metazoa</taxon>
        <taxon>Spiralia</taxon>
        <taxon>Lophotrochozoa</taxon>
        <taxon>Mollusca</taxon>
        <taxon>Bivalvia</taxon>
        <taxon>Autobranchia</taxon>
        <taxon>Heteroconchia</taxon>
        <taxon>Euheterodonta</taxon>
        <taxon>Imparidentia</taxon>
        <taxon>Neoheterodontei</taxon>
        <taxon>Myida</taxon>
        <taxon>Myoidea</taxon>
        <taxon>Myidae</taxon>
        <taxon>Mya</taxon>
    </lineage>
</organism>
<evidence type="ECO:0000313" key="8">
    <source>
        <dbReference type="Proteomes" id="UP001164746"/>
    </source>
</evidence>